<dbReference type="Gene3D" id="3.40.50.1860">
    <property type="match status" value="2"/>
</dbReference>
<sequence>MSKNNKVIGIIGGSGPEAGTDLFTKVVTLHRKRLGNFYKSDRDAPNILLLSVSDLGGPRTKIDCEVGTEGYERSLLALLQTIKKILPLVDVFCVACNTLHIFESNIIELLVSMGKDPSIFISMVKSTTKVCKGIIEEGKKTSLPANINSKAKISIVGGPGTMDLDGNSPYRRLVEDLDDGGNNNGNGNDRTTTKIIYRLPTTACDTLKEVIWQIKQDGIPSEESIVEYKRFVIEDVVSNGVKVCILACTELPLIHINDDDGLHDSNKNNSTGLLSSSSMKFIDPTEVVANELLNATQSYPGEK</sequence>
<dbReference type="Proteomes" id="UP000095751">
    <property type="component" value="Unassembled WGS sequence"/>
</dbReference>
<dbReference type="KEGG" id="fcy:FRACYDRAFT_243848"/>
<dbReference type="InterPro" id="IPR001920">
    <property type="entry name" value="Asp/Glu_race"/>
</dbReference>
<dbReference type="AlphaFoldDB" id="A0A1E7F3L4"/>
<evidence type="ECO:0000313" key="1">
    <source>
        <dbReference type="EMBL" id="OEU12595.1"/>
    </source>
</evidence>
<gene>
    <name evidence="1" type="ORF">FRACYDRAFT_243848</name>
</gene>
<keyword evidence="2" id="KW-1185">Reference proteome</keyword>
<evidence type="ECO:0000313" key="2">
    <source>
        <dbReference type="Proteomes" id="UP000095751"/>
    </source>
</evidence>
<accession>A0A1E7F3L4</accession>
<proteinExistence type="predicted"/>
<dbReference type="SUPFAM" id="SSF53681">
    <property type="entry name" value="Aspartate/glutamate racemase"/>
    <property type="match status" value="2"/>
</dbReference>
<dbReference type="GO" id="GO:0016855">
    <property type="term" value="F:racemase and epimerase activity, acting on amino acids and derivatives"/>
    <property type="evidence" value="ECO:0007669"/>
    <property type="project" value="InterPro"/>
</dbReference>
<protein>
    <recommendedName>
        <fullName evidence="3">Aspartate racemase</fullName>
    </recommendedName>
</protein>
<reference evidence="1 2" key="1">
    <citation type="submission" date="2016-09" db="EMBL/GenBank/DDBJ databases">
        <title>Extensive genetic diversity and differential bi-allelic expression allows diatom success in the polar Southern Ocean.</title>
        <authorList>
            <consortium name="DOE Joint Genome Institute"/>
            <person name="Mock T."/>
            <person name="Otillar R.P."/>
            <person name="Strauss J."/>
            <person name="Dupont C."/>
            <person name="Frickenhaus S."/>
            <person name="Maumus F."/>
            <person name="Mcmullan M."/>
            <person name="Sanges R."/>
            <person name="Schmutz J."/>
            <person name="Toseland A."/>
            <person name="Valas R."/>
            <person name="Veluchamy A."/>
            <person name="Ward B.J."/>
            <person name="Allen A."/>
            <person name="Barry K."/>
            <person name="Falciatore A."/>
            <person name="Ferrante M."/>
            <person name="Fortunato A.E."/>
            <person name="Gloeckner G."/>
            <person name="Gruber A."/>
            <person name="Hipkin R."/>
            <person name="Janech M."/>
            <person name="Kroth P."/>
            <person name="Leese F."/>
            <person name="Lindquist E."/>
            <person name="Lyon B.R."/>
            <person name="Martin J."/>
            <person name="Mayer C."/>
            <person name="Parker M."/>
            <person name="Quesneville H."/>
            <person name="Raymond J."/>
            <person name="Uhlig C."/>
            <person name="Valentin K.U."/>
            <person name="Worden A.Z."/>
            <person name="Armbrust E.V."/>
            <person name="Bowler C."/>
            <person name="Green B."/>
            <person name="Moulton V."/>
            <person name="Van Oosterhout C."/>
            <person name="Grigoriev I."/>
        </authorList>
    </citation>
    <scope>NUCLEOTIDE SEQUENCE [LARGE SCALE GENOMIC DNA]</scope>
    <source>
        <strain evidence="1 2">CCMP1102</strain>
    </source>
</reference>
<name>A0A1E7F3L4_9STRA</name>
<organism evidence="1 2">
    <name type="scientific">Fragilariopsis cylindrus CCMP1102</name>
    <dbReference type="NCBI Taxonomy" id="635003"/>
    <lineage>
        <taxon>Eukaryota</taxon>
        <taxon>Sar</taxon>
        <taxon>Stramenopiles</taxon>
        <taxon>Ochrophyta</taxon>
        <taxon>Bacillariophyta</taxon>
        <taxon>Bacillariophyceae</taxon>
        <taxon>Bacillariophycidae</taxon>
        <taxon>Bacillariales</taxon>
        <taxon>Bacillariaceae</taxon>
        <taxon>Fragilariopsis</taxon>
    </lineage>
</organism>
<dbReference type="InParanoid" id="A0A1E7F3L4"/>
<evidence type="ECO:0008006" key="3">
    <source>
        <dbReference type="Google" id="ProtNLM"/>
    </source>
</evidence>
<dbReference type="EMBL" id="KV784364">
    <property type="protein sequence ID" value="OEU12595.1"/>
    <property type="molecule type" value="Genomic_DNA"/>
</dbReference>